<protein>
    <submittedName>
        <fullName evidence="6">Uncharacterized protein</fullName>
    </submittedName>
</protein>
<dbReference type="OrthoDB" id="673795at2759"/>
<evidence type="ECO:0000256" key="2">
    <source>
        <dbReference type="ARBA" id="ARBA00023242"/>
    </source>
</evidence>
<keyword evidence="8" id="KW-1185">Reference proteome</keyword>
<comment type="similarity">
    <text evidence="4">Belongs to the CRWN family.</text>
</comment>
<evidence type="ECO:0000313" key="6">
    <source>
        <dbReference type="EMBL" id="CAB4314439.1"/>
    </source>
</evidence>
<dbReference type="InterPro" id="IPR040418">
    <property type="entry name" value="CRWN"/>
</dbReference>
<evidence type="ECO:0000256" key="4">
    <source>
        <dbReference type="ARBA" id="ARBA00024208"/>
    </source>
</evidence>
<gene>
    <name evidence="5" type="ORF">CURHAP_LOCUS39419</name>
    <name evidence="6" type="ORF">ORAREDHAP_LOCUS38872</name>
</gene>
<evidence type="ECO:0000313" key="7">
    <source>
        <dbReference type="Proteomes" id="UP000507222"/>
    </source>
</evidence>
<evidence type="ECO:0000313" key="8">
    <source>
        <dbReference type="Proteomes" id="UP000507245"/>
    </source>
</evidence>
<dbReference type="GO" id="GO:0005652">
    <property type="term" value="C:nuclear lamina"/>
    <property type="evidence" value="ECO:0007669"/>
    <property type="project" value="UniProtKB-SubCell"/>
</dbReference>
<comment type="subcellular location">
    <subcellularLocation>
        <location evidence="3">Nucleus lamina</location>
    </subcellularLocation>
</comment>
<dbReference type="GO" id="GO:0006997">
    <property type="term" value="P:nucleus organization"/>
    <property type="evidence" value="ECO:0007669"/>
    <property type="project" value="InterPro"/>
</dbReference>
<dbReference type="EMBL" id="CAEKDK010000006">
    <property type="protein sequence ID" value="CAB4284011.1"/>
    <property type="molecule type" value="Genomic_DNA"/>
</dbReference>
<organism evidence="6 8">
    <name type="scientific">Prunus armeniaca</name>
    <name type="common">Apricot</name>
    <name type="synonym">Armeniaca vulgaris</name>
    <dbReference type="NCBI Taxonomy" id="36596"/>
    <lineage>
        <taxon>Eukaryota</taxon>
        <taxon>Viridiplantae</taxon>
        <taxon>Streptophyta</taxon>
        <taxon>Embryophyta</taxon>
        <taxon>Tracheophyta</taxon>
        <taxon>Spermatophyta</taxon>
        <taxon>Magnoliopsida</taxon>
        <taxon>eudicotyledons</taxon>
        <taxon>Gunneridae</taxon>
        <taxon>Pentapetalae</taxon>
        <taxon>rosids</taxon>
        <taxon>fabids</taxon>
        <taxon>Rosales</taxon>
        <taxon>Rosaceae</taxon>
        <taxon>Amygdaloideae</taxon>
        <taxon>Amygdaleae</taxon>
        <taxon>Prunus</taxon>
    </lineage>
</organism>
<accession>A0A6J5XL31</accession>
<dbReference type="EMBL" id="CAEKKB010000006">
    <property type="protein sequence ID" value="CAB4314439.1"/>
    <property type="molecule type" value="Genomic_DNA"/>
</dbReference>
<reference evidence="8" key="1">
    <citation type="journal article" date="2020" name="Genome Biol.">
        <title>Gamete binning: chromosome-level and haplotype-resolved genome assembly enabled by high-throughput single-cell sequencing of gamete genomes.</title>
        <authorList>
            <person name="Campoy J.A."/>
            <person name="Sun H."/>
            <person name="Goel M."/>
            <person name="Jiao W.-B."/>
            <person name="Folz-Donahue K."/>
            <person name="Wang N."/>
            <person name="Rubio M."/>
            <person name="Liu C."/>
            <person name="Kukat C."/>
            <person name="Ruiz D."/>
            <person name="Huettel B."/>
            <person name="Schneeberger K."/>
        </authorList>
    </citation>
    <scope>NUCLEOTIDE SEQUENCE [LARGE SCALE GENOMIC DNA]</scope>
    <source>
        <strain evidence="8">cv. Rojo Pasion</strain>
    </source>
</reference>
<dbReference type="AlphaFoldDB" id="A0A6J5XL31"/>
<keyword evidence="2" id="KW-0539">Nucleus</keyword>
<name>A0A6J5XL31_PRUAR</name>
<proteinExistence type="inferred from homology"/>
<dbReference type="PANTHER" id="PTHR31908:SF2">
    <property type="entry name" value="PROTEIN CROWDED NUCLEI 4"/>
    <property type="match status" value="1"/>
</dbReference>
<evidence type="ECO:0000313" key="5">
    <source>
        <dbReference type="EMBL" id="CAB4284011.1"/>
    </source>
</evidence>
<sequence length="122" mass="13704">MASPQSELFARTPGSGRALSITPGARILQSPFSDEAIWKRLKEAGFDEESIKRRDKAALIAYIAKLEAEHLQNNGIEDSDFQYAQLGAKENIDHLSAFLVTLSVRFDYLASGVFKFVVLRWR</sequence>
<evidence type="ECO:0000256" key="1">
    <source>
        <dbReference type="ARBA" id="ARBA00023054"/>
    </source>
</evidence>
<evidence type="ECO:0000256" key="3">
    <source>
        <dbReference type="ARBA" id="ARBA00024186"/>
    </source>
</evidence>
<dbReference type="Proteomes" id="UP000507245">
    <property type="component" value="Unassembled WGS sequence"/>
</dbReference>
<dbReference type="Proteomes" id="UP000507222">
    <property type="component" value="Unassembled WGS sequence"/>
</dbReference>
<reference evidence="6 7" key="2">
    <citation type="submission" date="2020-05" db="EMBL/GenBank/DDBJ databases">
        <authorList>
            <person name="Campoy J."/>
            <person name="Schneeberger K."/>
            <person name="Spophaly S."/>
        </authorList>
    </citation>
    <scope>NUCLEOTIDE SEQUENCE [LARGE SCALE GENOMIC DNA]</scope>
    <source>
        <strain evidence="6">PruArmRojPasFocal</strain>
    </source>
</reference>
<dbReference type="PANTHER" id="PTHR31908">
    <property type="entry name" value="PROTEIN CROWDED NUCLEI 4"/>
    <property type="match status" value="1"/>
</dbReference>
<keyword evidence="1" id="KW-0175">Coiled coil</keyword>